<evidence type="ECO:0000313" key="3">
    <source>
        <dbReference type="Proteomes" id="UP000028725"/>
    </source>
</evidence>
<proteinExistence type="predicted"/>
<dbReference type="InterPro" id="IPR011335">
    <property type="entry name" value="Restrct_endonuc-II-like"/>
</dbReference>
<dbReference type="SUPFAM" id="SSF52980">
    <property type="entry name" value="Restriction endonuclease-like"/>
    <property type="match status" value="1"/>
</dbReference>
<dbReference type="AlphaFoldDB" id="A0A085WLC5"/>
<name>A0A085WLC5_9BACT</name>
<dbReference type="EMBL" id="JMCB01000006">
    <property type="protein sequence ID" value="KFE68488.1"/>
    <property type="molecule type" value="Genomic_DNA"/>
</dbReference>
<dbReference type="Proteomes" id="UP000028725">
    <property type="component" value="Unassembled WGS sequence"/>
</dbReference>
<organism evidence="2 3">
    <name type="scientific">Hyalangium minutum</name>
    <dbReference type="NCBI Taxonomy" id="394096"/>
    <lineage>
        <taxon>Bacteria</taxon>
        <taxon>Pseudomonadati</taxon>
        <taxon>Myxococcota</taxon>
        <taxon>Myxococcia</taxon>
        <taxon>Myxococcales</taxon>
        <taxon>Cystobacterineae</taxon>
        <taxon>Archangiaceae</taxon>
        <taxon>Hyalangium</taxon>
    </lineage>
</organism>
<dbReference type="Gene3D" id="3.90.1570.10">
    <property type="entry name" value="tt1808, chain A"/>
    <property type="match status" value="1"/>
</dbReference>
<reference evidence="2 3" key="1">
    <citation type="submission" date="2014-04" db="EMBL/GenBank/DDBJ databases">
        <title>Genome assembly of Hyalangium minutum DSM 14724.</title>
        <authorList>
            <person name="Sharma G."/>
            <person name="Subramanian S."/>
        </authorList>
    </citation>
    <scope>NUCLEOTIDE SEQUENCE [LARGE SCALE GENOMIC DNA]</scope>
    <source>
        <strain evidence="2 3">DSM 14724</strain>
    </source>
</reference>
<dbReference type="InterPro" id="IPR012296">
    <property type="entry name" value="Nuclease_put_TT1808"/>
</dbReference>
<dbReference type="Pfam" id="PF05685">
    <property type="entry name" value="Uma2"/>
    <property type="match status" value="1"/>
</dbReference>
<dbReference type="PANTHER" id="PTHR35400">
    <property type="entry name" value="SLR1083 PROTEIN"/>
    <property type="match status" value="1"/>
</dbReference>
<sequence>MRPLDALEASLMAPRRFTLDEYHQLLHVGVLKEDEHVELLEGLIVDMTPQGRPHALVISRLNRFFSRALGEAYSVRPQLPLSLSPDSEPEPDLAVVTREEEEHAEDHPRTALLVVEVSGDSLRVDRLIKGRVYARAGIPEYWVVDVNSRTIEVYTAPGAGEGRYLSSRTLSGDETLAPSVLPGLVLHIAELFA</sequence>
<evidence type="ECO:0000313" key="2">
    <source>
        <dbReference type="EMBL" id="KFE68488.1"/>
    </source>
</evidence>
<keyword evidence="3" id="KW-1185">Reference proteome</keyword>
<accession>A0A085WLC5</accession>
<dbReference type="PANTHER" id="PTHR35400:SF1">
    <property type="entry name" value="SLR1083 PROTEIN"/>
    <property type="match status" value="1"/>
</dbReference>
<protein>
    <recommendedName>
        <fullName evidence="1">Putative restriction endonuclease domain-containing protein</fullName>
    </recommendedName>
</protein>
<dbReference type="STRING" id="394096.DB31_7725"/>
<comment type="caution">
    <text evidence="2">The sequence shown here is derived from an EMBL/GenBank/DDBJ whole genome shotgun (WGS) entry which is preliminary data.</text>
</comment>
<dbReference type="CDD" id="cd06260">
    <property type="entry name" value="DUF820-like"/>
    <property type="match status" value="1"/>
</dbReference>
<gene>
    <name evidence="2" type="ORF">DB31_7725</name>
</gene>
<dbReference type="OrthoDB" id="9804532at2"/>
<dbReference type="InterPro" id="IPR008538">
    <property type="entry name" value="Uma2"/>
</dbReference>
<dbReference type="PATRIC" id="fig|394096.3.peg.3765"/>
<feature type="domain" description="Putative restriction endonuclease" evidence="1">
    <location>
        <begin position="20"/>
        <end position="188"/>
    </location>
</feature>
<dbReference type="RefSeq" id="WP_044189296.1">
    <property type="nucleotide sequence ID" value="NZ_JMCB01000006.1"/>
</dbReference>
<evidence type="ECO:0000259" key="1">
    <source>
        <dbReference type="Pfam" id="PF05685"/>
    </source>
</evidence>